<evidence type="ECO:0000256" key="5">
    <source>
        <dbReference type="SAM" id="Coils"/>
    </source>
</evidence>
<dbReference type="Proteomes" id="UP000264036">
    <property type="component" value="Unassembled WGS sequence"/>
</dbReference>
<dbReference type="PANTHER" id="PTHR43814">
    <property type="entry name" value="ARGININOSUCCINATE LYASE"/>
    <property type="match status" value="1"/>
</dbReference>
<organism evidence="9 10">
    <name type="scientific">Advenella kashmirensis</name>
    <dbReference type="NCBI Taxonomy" id="310575"/>
    <lineage>
        <taxon>Bacteria</taxon>
        <taxon>Pseudomonadati</taxon>
        <taxon>Pseudomonadota</taxon>
        <taxon>Betaproteobacteria</taxon>
        <taxon>Burkholderiales</taxon>
        <taxon>Alcaligenaceae</taxon>
    </lineage>
</organism>
<dbReference type="InterPro" id="IPR000362">
    <property type="entry name" value="Fumarate_lyase_fam"/>
</dbReference>
<proteinExistence type="predicted"/>
<dbReference type="GO" id="GO:0042450">
    <property type="term" value="P:L-arginine biosynthetic process via ornithine"/>
    <property type="evidence" value="ECO:0007669"/>
    <property type="project" value="InterPro"/>
</dbReference>
<feature type="signal peptide" evidence="7">
    <location>
        <begin position="1"/>
        <end position="27"/>
    </location>
</feature>
<dbReference type="Gene3D" id="1.20.200.10">
    <property type="entry name" value="Fumarase/aspartase (Central domain)"/>
    <property type="match status" value="1"/>
</dbReference>
<keyword evidence="5" id="KW-0175">Coiled coil</keyword>
<dbReference type="EC" id="4.3.2.1" evidence="3"/>
<dbReference type="PRINTS" id="PR00149">
    <property type="entry name" value="FUMRATELYASE"/>
</dbReference>
<feature type="chain" id="PRO_5017023807" description="argininosuccinate lyase" evidence="7">
    <location>
        <begin position="28"/>
        <end position="564"/>
    </location>
</feature>
<evidence type="ECO:0000256" key="2">
    <source>
        <dbReference type="ARBA" id="ARBA00004941"/>
    </source>
</evidence>
<dbReference type="Gene3D" id="1.10.275.10">
    <property type="entry name" value="Fumarase/aspartase (N-terminal domain)"/>
    <property type="match status" value="1"/>
</dbReference>
<comment type="caution">
    <text evidence="9">The sequence shown here is derived from an EMBL/GenBank/DDBJ whole genome shotgun (WGS) entry which is preliminary data.</text>
</comment>
<evidence type="ECO:0000313" key="10">
    <source>
        <dbReference type="Proteomes" id="UP000264036"/>
    </source>
</evidence>
<evidence type="ECO:0000256" key="6">
    <source>
        <dbReference type="SAM" id="MobiDB-lite"/>
    </source>
</evidence>
<dbReference type="SUPFAM" id="SSF48557">
    <property type="entry name" value="L-aspartase-like"/>
    <property type="match status" value="1"/>
</dbReference>
<dbReference type="Gene3D" id="1.10.40.30">
    <property type="entry name" value="Fumarase/aspartase (C-terminal domain)"/>
    <property type="match status" value="1"/>
</dbReference>
<evidence type="ECO:0000259" key="8">
    <source>
        <dbReference type="Pfam" id="PF00206"/>
    </source>
</evidence>
<evidence type="ECO:0000256" key="1">
    <source>
        <dbReference type="ARBA" id="ARBA00000985"/>
    </source>
</evidence>
<protein>
    <recommendedName>
        <fullName evidence="3">argininosuccinate lyase</fullName>
        <ecNumber evidence="3">4.3.2.1</ecNumber>
    </recommendedName>
</protein>
<keyword evidence="7" id="KW-0732">Signal</keyword>
<feature type="domain" description="Fumarate lyase N-terminal" evidence="8">
    <location>
        <begin position="136"/>
        <end position="338"/>
    </location>
</feature>
<dbReference type="CDD" id="cd01359">
    <property type="entry name" value="Argininosuccinate_lyase"/>
    <property type="match status" value="1"/>
</dbReference>
<gene>
    <name evidence="9" type="ORF">DD666_03705</name>
</gene>
<dbReference type="GO" id="GO:0005829">
    <property type="term" value="C:cytosol"/>
    <property type="evidence" value="ECO:0007669"/>
    <property type="project" value="TreeGrafter"/>
</dbReference>
<dbReference type="InterPro" id="IPR009049">
    <property type="entry name" value="Argininosuccinate_lyase"/>
</dbReference>
<dbReference type="UniPathway" id="UPA00068">
    <property type="reaction ID" value="UER00114"/>
</dbReference>
<keyword evidence="4" id="KW-0028">Amino-acid biosynthesis</keyword>
<accession>A0A356LDB6</accession>
<evidence type="ECO:0000256" key="4">
    <source>
        <dbReference type="ARBA" id="ARBA00022571"/>
    </source>
</evidence>
<dbReference type="AlphaFoldDB" id="A0A356LDB6"/>
<dbReference type="InterPro" id="IPR024083">
    <property type="entry name" value="Fumarase/histidase_N"/>
</dbReference>
<dbReference type="PRINTS" id="PR00145">
    <property type="entry name" value="ARGSUCLYASE"/>
</dbReference>
<dbReference type="PANTHER" id="PTHR43814:SF1">
    <property type="entry name" value="ARGININOSUCCINATE LYASE"/>
    <property type="match status" value="1"/>
</dbReference>
<reference evidence="9 10" key="1">
    <citation type="journal article" date="2018" name="Nat. Biotechnol.">
        <title>A standardized bacterial taxonomy based on genome phylogeny substantially revises the tree of life.</title>
        <authorList>
            <person name="Parks D.H."/>
            <person name="Chuvochina M."/>
            <person name="Waite D.W."/>
            <person name="Rinke C."/>
            <person name="Skarshewski A."/>
            <person name="Chaumeil P.A."/>
            <person name="Hugenholtz P."/>
        </authorList>
    </citation>
    <scope>NUCLEOTIDE SEQUENCE [LARGE SCALE GENOMIC DNA]</scope>
    <source>
        <strain evidence="9">UBA10707</strain>
    </source>
</reference>
<keyword evidence="9" id="KW-0456">Lyase</keyword>
<evidence type="ECO:0000256" key="3">
    <source>
        <dbReference type="ARBA" id="ARBA00012338"/>
    </source>
</evidence>
<dbReference type="EMBL" id="DOEK01000005">
    <property type="protein sequence ID" value="HBP28505.1"/>
    <property type="molecule type" value="Genomic_DNA"/>
</dbReference>
<dbReference type="InterPro" id="IPR008948">
    <property type="entry name" value="L-Aspartase-like"/>
</dbReference>
<dbReference type="GO" id="GO:0004056">
    <property type="term" value="F:argininosuccinate lyase activity"/>
    <property type="evidence" value="ECO:0007669"/>
    <property type="project" value="UniProtKB-EC"/>
</dbReference>
<dbReference type="InterPro" id="IPR022761">
    <property type="entry name" value="Fumarate_lyase_N"/>
</dbReference>
<dbReference type="Pfam" id="PF00206">
    <property type="entry name" value="Lyase_1"/>
    <property type="match status" value="1"/>
</dbReference>
<evidence type="ECO:0000256" key="7">
    <source>
        <dbReference type="SAM" id="SignalP"/>
    </source>
</evidence>
<name>A0A356LDB6_9BURK</name>
<feature type="region of interest" description="Disordered" evidence="6">
    <location>
        <begin position="524"/>
        <end position="564"/>
    </location>
</feature>
<evidence type="ECO:0000313" key="9">
    <source>
        <dbReference type="EMBL" id="HBP28505.1"/>
    </source>
</evidence>
<keyword evidence="4" id="KW-0055">Arginine biosynthesis</keyword>
<comment type="catalytic activity">
    <reaction evidence="1">
        <text>2-(N(omega)-L-arginino)succinate = fumarate + L-arginine</text>
        <dbReference type="Rhea" id="RHEA:24020"/>
        <dbReference type="ChEBI" id="CHEBI:29806"/>
        <dbReference type="ChEBI" id="CHEBI:32682"/>
        <dbReference type="ChEBI" id="CHEBI:57472"/>
        <dbReference type="EC" id="4.3.2.1"/>
    </reaction>
</comment>
<sequence length="564" mass="61847">MNHDLFRLKPQALAIVALSLAATLAHAANTGELPCKTTAECEQQAIKAGAIAKPISSKATSKNDEKEDQFYWLGKINKASAVMLTEEKIVDPQMGAKLASGVAYSLAQSEKSDGKRPKDVLQIEKIITDEIGPDASLIHTGRSRQDMYATYRMAKLRNQVLDYSDALNKLRTALLAAAAKNVNTIVPAYTNGVQAMPISYAHYLLAYEASFARDAQRIHELYKRMNLSAMGTAVLANSSWPLNRERMAALLGFDGIIENSLDSSQVTPSDVSLEASAIPSSSAIRLGALLGDIHTQYHQTRPWLLLDEGSTYTSSAMPQKRNPGVIMRAREAASNVVGLAQTVIFRAHNVTTGMTDYKSSWDDLGLFPQAIKMVDNVNTVLKALNVNAKRSLEELEDEWTTSMELAEALQKEHQIPFRVGHSFASAIVTEARANGFKPKDFPYAKAAELYTKALQKYKLPDAKLPINEAHFREVLSPEFMVKTRMGTGGPQPAEVERMLAESNKRLSDDKAWMQSTRDKLMQADQNLDEAFTKLKNSADTQSDDQSTEGTPAKPAAPSQGKPKG</sequence>
<feature type="coiled-coil region" evidence="5">
    <location>
        <begin position="378"/>
        <end position="412"/>
    </location>
</feature>
<comment type="pathway">
    <text evidence="2">Amino-acid biosynthesis; L-arginine biosynthesis; L-arginine from L-ornithine and carbamoyl phosphate: step 3/3.</text>
</comment>